<dbReference type="PROSITE" id="PS00548">
    <property type="entry name" value="RIBOSOMAL_S3"/>
    <property type="match status" value="1"/>
</dbReference>
<accession>A0A519BD14</accession>
<keyword evidence="3 8" id="KW-0694">RNA-binding</keyword>
<dbReference type="Proteomes" id="UP000320813">
    <property type="component" value="Unassembled WGS sequence"/>
</dbReference>
<sequence>MGQKVNPTGLRIGINQSWNSIWYSDRNYSTFLHEDLKIRDFLKKKLYSAGVSKINISRKAEKLIIDIYTARPGMIYGKKGSSEFENLKTELARLIKIKNKDININIIEVKKPEIDATLVAEGIASQLEKRIAFKRAMKKSVSMALKSGAKGIKITCGGRLAGAEIARAEWYREGRVPLHTLRADINYGTAEANTTYGKIGIKVWIYKGDVL</sequence>
<dbReference type="NCBIfam" id="TIGR01009">
    <property type="entry name" value="rpsC_bact"/>
    <property type="match status" value="1"/>
</dbReference>
<evidence type="ECO:0000256" key="8">
    <source>
        <dbReference type="HAMAP-Rule" id="MF_01309"/>
    </source>
</evidence>
<evidence type="ECO:0000256" key="7">
    <source>
        <dbReference type="ARBA" id="ARBA00035257"/>
    </source>
</evidence>
<dbReference type="GO" id="GO:0019843">
    <property type="term" value="F:rRNA binding"/>
    <property type="evidence" value="ECO:0007669"/>
    <property type="project" value="UniProtKB-UniRule"/>
</dbReference>
<dbReference type="InterPro" id="IPR001351">
    <property type="entry name" value="Ribosomal_uS3_C"/>
</dbReference>
<dbReference type="SMART" id="SM00322">
    <property type="entry name" value="KH"/>
    <property type="match status" value="1"/>
</dbReference>
<dbReference type="InterPro" id="IPR057258">
    <property type="entry name" value="Ribosomal_uS3"/>
</dbReference>
<keyword evidence="4 8" id="KW-0689">Ribosomal protein</keyword>
<comment type="similarity">
    <text evidence="1 8 9">Belongs to the universal ribosomal protein uS3 family.</text>
</comment>
<dbReference type="SUPFAM" id="SSF54814">
    <property type="entry name" value="Prokaryotic type KH domain (KH-domain type II)"/>
    <property type="match status" value="1"/>
</dbReference>
<evidence type="ECO:0000313" key="11">
    <source>
        <dbReference type="EMBL" id="RZD15163.1"/>
    </source>
</evidence>
<dbReference type="Pfam" id="PF00189">
    <property type="entry name" value="Ribosomal_S3_C"/>
    <property type="match status" value="1"/>
</dbReference>
<dbReference type="CDD" id="cd02412">
    <property type="entry name" value="KH-II_30S_S3"/>
    <property type="match status" value="1"/>
</dbReference>
<dbReference type="PANTHER" id="PTHR11760:SF19">
    <property type="entry name" value="SMALL RIBOSOMAL SUBUNIT PROTEIN US3C"/>
    <property type="match status" value="1"/>
</dbReference>
<proteinExistence type="inferred from homology"/>
<dbReference type="PANTHER" id="PTHR11760">
    <property type="entry name" value="30S/40S RIBOSOMAL PROTEIN S3"/>
    <property type="match status" value="1"/>
</dbReference>
<dbReference type="Gene3D" id="3.30.300.20">
    <property type="match status" value="1"/>
</dbReference>
<evidence type="ECO:0000256" key="6">
    <source>
        <dbReference type="ARBA" id="ARBA00024998"/>
    </source>
</evidence>
<dbReference type="FunFam" id="3.30.300.20:FF:000001">
    <property type="entry name" value="30S ribosomal protein S3"/>
    <property type="match status" value="1"/>
</dbReference>
<evidence type="ECO:0000256" key="3">
    <source>
        <dbReference type="ARBA" id="ARBA00022884"/>
    </source>
</evidence>
<dbReference type="GO" id="GO:0006412">
    <property type="term" value="P:translation"/>
    <property type="evidence" value="ECO:0007669"/>
    <property type="project" value="UniProtKB-UniRule"/>
</dbReference>
<evidence type="ECO:0000256" key="9">
    <source>
        <dbReference type="RuleBase" id="RU003624"/>
    </source>
</evidence>
<gene>
    <name evidence="8" type="primary">rpsC</name>
    <name evidence="11" type="ORF">EVJ47_02500</name>
</gene>
<comment type="subunit">
    <text evidence="8">Part of the 30S ribosomal subunit. Forms a tight complex with proteins S10 and S14.</text>
</comment>
<name>A0A519BD14_9DELT</name>
<dbReference type="PROSITE" id="PS50823">
    <property type="entry name" value="KH_TYPE_2"/>
    <property type="match status" value="1"/>
</dbReference>
<comment type="function">
    <text evidence="6 8">Binds the lower part of the 30S subunit head. Binds mRNA in the 70S ribosome, positioning it for translation.</text>
</comment>
<dbReference type="InterPro" id="IPR005704">
    <property type="entry name" value="Ribosomal_uS3_bac-typ"/>
</dbReference>
<dbReference type="Gene3D" id="3.30.1140.32">
    <property type="entry name" value="Ribosomal protein S3, C-terminal domain"/>
    <property type="match status" value="1"/>
</dbReference>
<dbReference type="InterPro" id="IPR009019">
    <property type="entry name" value="KH_sf_prok-type"/>
</dbReference>
<keyword evidence="2 8" id="KW-0699">rRNA-binding</keyword>
<dbReference type="EMBL" id="SGBD01000001">
    <property type="protein sequence ID" value="RZD15163.1"/>
    <property type="molecule type" value="Genomic_DNA"/>
</dbReference>
<evidence type="ECO:0000256" key="5">
    <source>
        <dbReference type="ARBA" id="ARBA00023274"/>
    </source>
</evidence>
<protein>
    <recommendedName>
        <fullName evidence="7 8">Small ribosomal subunit protein uS3</fullName>
    </recommendedName>
</protein>
<dbReference type="InterPro" id="IPR015946">
    <property type="entry name" value="KH_dom-like_a/b"/>
</dbReference>
<feature type="domain" description="KH type-2" evidence="10">
    <location>
        <begin position="38"/>
        <end position="110"/>
    </location>
</feature>
<dbReference type="Pfam" id="PF07650">
    <property type="entry name" value="KH_2"/>
    <property type="match status" value="1"/>
</dbReference>
<evidence type="ECO:0000256" key="4">
    <source>
        <dbReference type="ARBA" id="ARBA00022980"/>
    </source>
</evidence>
<dbReference type="GO" id="GO:0003735">
    <property type="term" value="F:structural constituent of ribosome"/>
    <property type="evidence" value="ECO:0007669"/>
    <property type="project" value="InterPro"/>
</dbReference>
<dbReference type="GO" id="GO:0022627">
    <property type="term" value="C:cytosolic small ribosomal subunit"/>
    <property type="evidence" value="ECO:0007669"/>
    <property type="project" value="TreeGrafter"/>
</dbReference>
<evidence type="ECO:0000259" key="10">
    <source>
        <dbReference type="PROSITE" id="PS50823"/>
    </source>
</evidence>
<dbReference type="GO" id="GO:0003729">
    <property type="term" value="F:mRNA binding"/>
    <property type="evidence" value="ECO:0007669"/>
    <property type="project" value="UniProtKB-UniRule"/>
</dbReference>
<evidence type="ECO:0000256" key="1">
    <source>
        <dbReference type="ARBA" id="ARBA00010761"/>
    </source>
</evidence>
<dbReference type="InterPro" id="IPR004044">
    <property type="entry name" value="KH_dom_type_2"/>
</dbReference>
<dbReference type="InterPro" id="IPR004087">
    <property type="entry name" value="KH_dom"/>
</dbReference>
<organism evidence="11 12">
    <name type="scientific">Candidatus Acidulodesulfobacterium ferriphilum</name>
    <dbReference type="NCBI Taxonomy" id="2597223"/>
    <lineage>
        <taxon>Bacteria</taxon>
        <taxon>Deltaproteobacteria</taxon>
        <taxon>Candidatus Acidulodesulfobacterales</taxon>
        <taxon>Candidatus Acidulodesulfobacterium</taxon>
    </lineage>
</organism>
<keyword evidence="5 8" id="KW-0687">Ribonucleoprotein</keyword>
<evidence type="ECO:0000313" key="12">
    <source>
        <dbReference type="Proteomes" id="UP000320813"/>
    </source>
</evidence>
<dbReference type="AlphaFoldDB" id="A0A519BD14"/>
<dbReference type="InterPro" id="IPR018280">
    <property type="entry name" value="Ribosomal_uS3_CS"/>
</dbReference>
<dbReference type="InterPro" id="IPR036419">
    <property type="entry name" value="Ribosomal_S3_C_sf"/>
</dbReference>
<evidence type="ECO:0000256" key="2">
    <source>
        <dbReference type="ARBA" id="ARBA00022730"/>
    </source>
</evidence>
<dbReference type="HAMAP" id="MF_01309_B">
    <property type="entry name" value="Ribosomal_uS3_B"/>
    <property type="match status" value="1"/>
</dbReference>
<reference evidence="11 12" key="1">
    <citation type="submission" date="2019-01" db="EMBL/GenBank/DDBJ databases">
        <title>Insights into ecological role of a new deltaproteobacterial order Candidatus Sinidesulfobacterales (Sva0485) by metagenomics and metatranscriptomics.</title>
        <authorList>
            <person name="Tan S."/>
            <person name="Liu J."/>
            <person name="Fang Y."/>
            <person name="Hedlund B.P."/>
            <person name="Lian Z.H."/>
            <person name="Huang L.Y."/>
            <person name="Li J.T."/>
            <person name="Huang L.N."/>
            <person name="Li W.J."/>
            <person name="Jiang H.C."/>
            <person name="Dong H.L."/>
            <person name="Shu W.S."/>
        </authorList>
    </citation>
    <scope>NUCLEOTIDE SEQUENCE [LARGE SCALE GENOMIC DNA]</scope>
    <source>
        <strain evidence="11">AP3</strain>
    </source>
</reference>
<comment type="caution">
    <text evidence="11">The sequence shown here is derived from an EMBL/GenBank/DDBJ whole genome shotgun (WGS) entry which is preliminary data.</text>
</comment>
<dbReference type="SUPFAM" id="SSF54821">
    <property type="entry name" value="Ribosomal protein S3 C-terminal domain"/>
    <property type="match status" value="1"/>
</dbReference>
<dbReference type="FunFam" id="3.30.1140.32:FF:000002">
    <property type="entry name" value="30S ribosomal protein S3"/>
    <property type="match status" value="1"/>
</dbReference>